<dbReference type="Gene3D" id="3.40.50.300">
    <property type="entry name" value="P-loop containing nucleotide triphosphate hydrolases"/>
    <property type="match status" value="1"/>
</dbReference>
<keyword evidence="3" id="KW-0378">Hydrolase</keyword>
<accession>A0A509LPJ7</accession>
<comment type="caution">
    <text evidence="3">The sequence shown here is derived from an EMBL/GenBank/DDBJ whole genome shotgun (WGS) entry which is preliminary data.</text>
</comment>
<dbReference type="SMART" id="SM00487">
    <property type="entry name" value="DEXDc"/>
    <property type="match status" value="1"/>
</dbReference>
<dbReference type="Gene3D" id="3.40.50.10810">
    <property type="entry name" value="Tandem AAA-ATPase domain"/>
    <property type="match status" value="1"/>
</dbReference>
<dbReference type="GO" id="GO:0004386">
    <property type="term" value="F:helicase activity"/>
    <property type="evidence" value="ECO:0007669"/>
    <property type="project" value="UniProtKB-KW"/>
</dbReference>
<dbReference type="Pfam" id="PF00176">
    <property type="entry name" value="SNF2-rel_dom"/>
    <property type="match status" value="1"/>
</dbReference>
<gene>
    <name evidence="3" type="ORF">H3963_05595</name>
</gene>
<dbReference type="EMBL" id="JACGQI010000007">
    <property type="protein sequence ID" value="MBF2229904.1"/>
    <property type="molecule type" value="Genomic_DNA"/>
</dbReference>
<reference evidence="3" key="1">
    <citation type="submission" date="2020-08" db="EMBL/GenBank/DDBJ databases">
        <title>Changes in the skin microbiome associated with squamous cell carcinoma in transplant recipients.</title>
        <authorList>
            <person name="Zaugg J."/>
            <person name="Krueger A."/>
            <person name="Lachner N."/>
        </authorList>
    </citation>
    <scope>NUCLEOTIDE SEQUENCE</scope>
    <source>
        <strain evidence="3">R5988</strain>
    </source>
</reference>
<feature type="domain" description="Helicase ATP-binding" evidence="1">
    <location>
        <begin position="13"/>
        <end position="165"/>
    </location>
</feature>
<organism evidence="3 4">
    <name type="scientific">Staphylococcus epidermidis</name>
    <dbReference type="NCBI Taxonomy" id="1282"/>
    <lineage>
        <taxon>Bacteria</taxon>
        <taxon>Bacillati</taxon>
        <taxon>Bacillota</taxon>
        <taxon>Bacilli</taxon>
        <taxon>Bacillales</taxon>
        <taxon>Staphylococcaceae</taxon>
        <taxon>Staphylococcus</taxon>
    </lineage>
</organism>
<dbReference type="PROSITE" id="PS51192">
    <property type="entry name" value="HELICASE_ATP_BIND_1"/>
    <property type="match status" value="1"/>
</dbReference>
<dbReference type="PANTHER" id="PTHR45629:SF7">
    <property type="entry name" value="DNA EXCISION REPAIR PROTEIN ERCC-6-RELATED"/>
    <property type="match status" value="1"/>
</dbReference>
<evidence type="ECO:0000313" key="4">
    <source>
        <dbReference type="Proteomes" id="UP000648077"/>
    </source>
</evidence>
<dbReference type="InterPro" id="IPR001650">
    <property type="entry name" value="Helicase_C-like"/>
</dbReference>
<dbReference type="AlphaFoldDB" id="A0A509LPJ7"/>
<protein>
    <submittedName>
        <fullName evidence="3">DEAD/DEAH box helicase family protein</fullName>
    </submittedName>
</protein>
<dbReference type="InterPro" id="IPR027417">
    <property type="entry name" value="P-loop_NTPase"/>
</dbReference>
<keyword evidence="3" id="KW-0547">Nucleotide-binding</keyword>
<sequence length="413" mass="49402">MYIQLFPHQERALEQTEQFNNVAYYLDMGLGKTFVGSEKLWELNSPYNLVICQKSKLEDWYQHFKEYYSDDYKVILFDREKLEYIEENSILIINYEKAIVRPELKKIRNFTLLLDESQYIKNPKSQRTKLIMNELKPSNVILLSGTPIDGKYEELLTQINLLGWKIKEKMFLSHYTYREWDEKEMKYKIVGYKNIDRLKRKLRNYGCVFMKTEEVFDLPKQTNIFLKPKKTKEYDEFIREGIVQLKDRKLIAETASVGTMNARLLCTAFNQNKLSMLKDLLESTEDRLIIFYQYNLEKEAIENVVKELNKPISYINGDLVDKNAYENKKSSITLVQYQSGSFGHNLQKANKIIFFGLPNRVSFFEQSRKRTHRIGQERPCFYYYMLTLGTYEWKNYQTLVDGKDYNDELFKEE</sequence>
<dbReference type="SUPFAM" id="SSF52540">
    <property type="entry name" value="P-loop containing nucleoside triphosphate hydrolases"/>
    <property type="match status" value="2"/>
</dbReference>
<evidence type="ECO:0000259" key="2">
    <source>
        <dbReference type="PROSITE" id="PS51194"/>
    </source>
</evidence>
<dbReference type="InterPro" id="IPR038718">
    <property type="entry name" value="SNF2-like_sf"/>
</dbReference>
<evidence type="ECO:0000259" key="1">
    <source>
        <dbReference type="PROSITE" id="PS51192"/>
    </source>
</evidence>
<keyword evidence="3" id="KW-0347">Helicase</keyword>
<dbReference type="GO" id="GO:0005524">
    <property type="term" value="F:ATP binding"/>
    <property type="evidence" value="ECO:0007669"/>
    <property type="project" value="InterPro"/>
</dbReference>
<dbReference type="InterPro" id="IPR000330">
    <property type="entry name" value="SNF2_N"/>
</dbReference>
<dbReference type="RefSeq" id="WP_002446807.1">
    <property type="nucleotide sequence ID" value="NZ_CAJUUW010000042.1"/>
</dbReference>
<dbReference type="Pfam" id="PF00271">
    <property type="entry name" value="Helicase_C"/>
    <property type="match status" value="1"/>
</dbReference>
<dbReference type="PANTHER" id="PTHR45629">
    <property type="entry name" value="SNF2/RAD54 FAMILY MEMBER"/>
    <property type="match status" value="1"/>
</dbReference>
<dbReference type="InterPro" id="IPR050496">
    <property type="entry name" value="SNF2_RAD54_helicase_repair"/>
</dbReference>
<evidence type="ECO:0000313" key="3">
    <source>
        <dbReference type="EMBL" id="MBF2229904.1"/>
    </source>
</evidence>
<dbReference type="OrthoDB" id="9760715at2"/>
<dbReference type="InterPro" id="IPR014001">
    <property type="entry name" value="Helicase_ATP-bd"/>
</dbReference>
<feature type="domain" description="Helicase C-terminal" evidence="2">
    <location>
        <begin position="276"/>
        <end position="413"/>
    </location>
</feature>
<dbReference type="Proteomes" id="UP000648077">
    <property type="component" value="Unassembled WGS sequence"/>
</dbReference>
<proteinExistence type="predicted"/>
<keyword evidence="3" id="KW-0067">ATP-binding</keyword>
<dbReference type="PROSITE" id="PS51194">
    <property type="entry name" value="HELICASE_CTER"/>
    <property type="match status" value="1"/>
</dbReference>
<name>A0A509LPJ7_STAEP</name>